<protein>
    <submittedName>
        <fullName evidence="5">Cellobiose phosphorylase</fullName>
    </submittedName>
</protein>
<reference evidence="5 6" key="1">
    <citation type="submission" date="2018-09" db="EMBL/GenBank/DDBJ databases">
        <title>Genome Sequence of Paenibacillus lautus Strain E7593-69, Azo Dye-Degrading Bacteria, Isolated from Commercial Tattoo Inks.</title>
        <authorList>
            <person name="Nho S.W."/>
            <person name="Kim S.-J."/>
            <person name="Kweon O."/>
            <person name="Cerniglia C.E."/>
        </authorList>
    </citation>
    <scope>NUCLEOTIDE SEQUENCE [LARGE SCALE GENOMIC DNA]</scope>
    <source>
        <strain evidence="5 6">E7593-69</strain>
    </source>
</reference>
<dbReference type="AlphaFoldDB" id="A0A385TGM4"/>
<keyword evidence="6" id="KW-1185">Reference proteome</keyword>
<keyword evidence="1" id="KW-0328">Glycosyltransferase</keyword>
<dbReference type="InterPro" id="IPR008928">
    <property type="entry name" value="6-hairpin_glycosidase_sf"/>
</dbReference>
<dbReference type="InterPro" id="IPR052047">
    <property type="entry name" value="GH94_Enzymes"/>
</dbReference>
<dbReference type="SUPFAM" id="SSF74650">
    <property type="entry name" value="Galactose mutarotase-like"/>
    <property type="match status" value="1"/>
</dbReference>
<dbReference type="PANTHER" id="PTHR37469">
    <property type="entry name" value="CELLOBIONIC ACID PHOSPHORYLASE-RELATED"/>
    <property type="match status" value="1"/>
</dbReference>
<organism evidence="5 6">
    <name type="scientific">Paenibacillus lautus</name>
    <name type="common">Bacillus lautus</name>
    <dbReference type="NCBI Taxonomy" id="1401"/>
    <lineage>
        <taxon>Bacteria</taxon>
        <taxon>Bacillati</taxon>
        <taxon>Bacillota</taxon>
        <taxon>Bacilli</taxon>
        <taxon>Bacillales</taxon>
        <taxon>Paenibacillaceae</taxon>
        <taxon>Paenibacillus</taxon>
    </lineage>
</organism>
<dbReference type="Gene3D" id="2.70.98.40">
    <property type="entry name" value="Glycoside hydrolase, family 65, N-terminal domain"/>
    <property type="match status" value="1"/>
</dbReference>
<dbReference type="InterPro" id="IPR033432">
    <property type="entry name" value="GH94_catalytic"/>
</dbReference>
<dbReference type="KEGG" id="plw:D5F53_04595"/>
<dbReference type="EMBL" id="CP032412">
    <property type="protein sequence ID" value="AYB42601.1"/>
    <property type="molecule type" value="Genomic_DNA"/>
</dbReference>
<feature type="domain" description="Glycosyl hydrolase 94 supersandwich" evidence="3">
    <location>
        <begin position="105"/>
        <end position="307"/>
    </location>
</feature>
<dbReference type="GO" id="GO:0016757">
    <property type="term" value="F:glycosyltransferase activity"/>
    <property type="evidence" value="ECO:0007669"/>
    <property type="project" value="UniProtKB-KW"/>
</dbReference>
<evidence type="ECO:0000256" key="1">
    <source>
        <dbReference type="ARBA" id="ARBA00022676"/>
    </source>
</evidence>
<accession>A0A385TGM4</accession>
<sequence>MKSTGWKFEGDQGVFTLRHPELHNYLYFPLVNEAGMMSAITPNLHGEMTSSHNTFLLSPVSVEDLHNSKSARNFWVHIDGHGAWSVSGNSAKQNANRFMHQEEESQLEAGFLWHKLKRMNGEAGLQTEVTSFVPVTDDQIELMKVTLTNVGRQTLKLTPTAAVPLYGRSADDLRDHRHVTSLLHRIYVHREGVEVQPVLSFDERGHRINRVSYSVLGAEGDGSAPIGYFPVLEEYIGEGGALDWPEAVIANKPAYAQAGDSMEGYEALGGLRFAEAQLRPGESKAYVMAMVIAKDRADTERLSETYLSEKRFDELLAQNEAYWNEKLNTVSFQTGDPHQDLWMKWVTLQPILRRLYGNSFLPYHDYGRGGRGWRDLWQDCLALMVMEPAEVRYLLLNNYAGVRIDGSNATIIGTKPGEFVADRNNIPRVWMDHGAWPFMTTLLYIDQSGDMDFLKQPQTYFRDVFVKRCQEKDAGWLPEHGNRLLTVGGEVYEGTVLEHMLLQNLVPFFNVGEHNNIKLEGADWNDGLDLAPDRGESVAFTAFYASNLMQLGDLLLTWQDTEGVEHLEIAEEMAVLLDSVTAPVSYEDVQGKLNLLDSYYESVKVSVTGNKRKFSVADVVQDLKLKADRLVQHLRSKEWITSREGYSWFNGYYNNDGARVEGDHPLGVRMTLTGQVFAVMGGIADDEQVGHITKSVDRYLKDPNIGYRLNSNFGEIQQNLGRAFGFAFGHKENGAMFSHMSVMYANALYKRGFVQEGCEVLRSIYDLSQDFELSRMYPGIPEYINEKGRGMYPYLTGSASWLLLTMLTEVFGVKGNRGHLRLEPKLRSSQFDADGHAAVTTGFAGKQLEIVYGNPNRLDYGSYAIQSVTLNGEKIQLRSQEPGAVELDRSMLSALSGSERQLIHVGLA</sequence>
<keyword evidence="2" id="KW-0808">Transferase</keyword>
<name>A0A385TGM4_PAELA</name>
<proteinExistence type="predicted"/>
<dbReference type="Proteomes" id="UP000266552">
    <property type="component" value="Chromosome"/>
</dbReference>
<evidence type="ECO:0000259" key="4">
    <source>
        <dbReference type="Pfam" id="PF17167"/>
    </source>
</evidence>
<evidence type="ECO:0000259" key="3">
    <source>
        <dbReference type="Pfam" id="PF06165"/>
    </source>
</evidence>
<dbReference type="SUPFAM" id="SSF48208">
    <property type="entry name" value="Six-hairpin glycosidases"/>
    <property type="match status" value="1"/>
</dbReference>
<dbReference type="Gene3D" id="1.50.10.10">
    <property type="match status" value="1"/>
</dbReference>
<evidence type="ECO:0000256" key="2">
    <source>
        <dbReference type="ARBA" id="ARBA00022679"/>
    </source>
</evidence>
<dbReference type="InterPro" id="IPR037018">
    <property type="entry name" value="GH65_N"/>
</dbReference>
<feature type="domain" description="Glycosyl hydrolase 94 catalytic" evidence="4">
    <location>
        <begin position="626"/>
        <end position="812"/>
    </location>
</feature>
<evidence type="ECO:0000313" key="6">
    <source>
        <dbReference type="Proteomes" id="UP000266552"/>
    </source>
</evidence>
<evidence type="ECO:0000313" key="5">
    <source>
        <dbReference type="EMBL" id="AYB42601.1"/>
    </source>
</evidence>
<dbReference type="GO" id="GO:0005975">
    <property type="term" value="P:carbohydrate metabolic process"/>
    <property type="evidence" value="ECO:0007669"/>
    <property type="project" value="InterPro"/>
</dbReference>
<dbReference type="InterPro" id="IPR010383">
    <property type="entry name" value="Glyco_hydrolase_94_b-supersand"/>
</dbReference>
<gene>
    <name evidence="5" type="ORF">D5F53_04595</name>
</gene>
<dbReference type="PANTHER" id="PTHR37469:SF2">
    <property type="entry name" value="CELLOBIONIC ACID PHOSPHORYLASE"/>
    <property type="match status" value="1"/>
</dbReference>
<dbReference type="InterPro" id="IPR011013">
    <property type="entry name" value="Gal_mutarotase_sf_dom"/>
</dbReference>
<dbReference type="Pfam" id="PF06165">
    <property type="entry name" value="GH94_b-supersand"/>
    <property type="match status" value="1"/>
</dbReference>
<dbReference type="InterPro" id="IPR012341">
    <property type="entry name" value="6hp_glycosidase-like_sf"/>
</dbReference>
<dbReference type="CDD" id="cd11749">
    <property type="entry name" value="GH94N_LBP_like"/>
    <property type="match status" value="1"/>
</dbReference>
<dbReference type="Pfam" id="PF17167">
    <property type="entry name" value="Glyco_hydro_94"/>
    <property type="match status" value="1"/>
</dbReference>
<dbReference type="RefSeq" id="WP_119846705.1">
    <property type="nucleotide sequence ID" value="NZ_CP032412.1"/>
</dbReference>
<dbReference type="GO" id="GO:0030246">
    <property type="term" value="F:carbohydrate binding"/>
    <property type="evidence" value="ECO:0007669"/>
    <property type="project" value="InterPro"/>
</dbReference>